<dbReference type="GO" id="GO:0016757">
    <property type="term" value="F:glycosyltransferase activity"/>
    <property type="evidence" value="ECO:0007669"/>
    <property type="project" value="InterPro"/>
</dbReference>
<dbReference type="CDD" id="cd03801">
    <property type="entry name" value="GT4_PimA-like"/>
    <property type="match status" value="1"/>
</dbReference>
<organism evidence="3 4">
    <name type="scientific">Candidatus Nealsonbacteria bacterium CG23_combo_of_CG06-09_8_20_14_all_40_13</name>
    <dbReference type="NCBI Taxonomy" id="1974724"/>
    <lineage>
        <taxon>Bacteria</taxon>
        <taxon>Candidatus Nealsoniibacteriota</taxon>
    </lineage>
</organism>
<evidence type="ECO:0000313" key="4">
    <source>
        <dbReference type="Proteomes" id="UP000231567"/>
    </source>
</evidence>
<gene>
    <name evidence="3" type="ORF">COX39_00910</name>
</gene>
<proteinExistence type="predicted"/>
<dbReference type="EMBL" id="PCRM01000015">
    <property type="protein sequence ID" value="PIP21817.1"/>
    <property type="molecule type" value="Genomic_DNA"/>
</dbReference>
<dbReference type="InterPro" id="IPR028098">
    <property type="entry name" value="Glyco_trans_4-like_N"/>
</dbReference>
<dbReference type="Gene3D" id="3.40.50.2000">
    <property type="entry name" value="Glycogen Phosphorylase B"/>
    <property type="match status" value="2"/>
</dbReference>
<name>A0A2G9YRE7_9BACT</name>
<protein>
    <recommendedName>
        <fullName evidence="5">Glycosyltransferase subfamily 4-like N-terminal domain-containing protein</fullName>
    </recommendedName>
</protein>
<evidence type="ECO:0008006" key="5">
    <source>
        <dbReference type="Google" id="ProtNLM"/>
    </source>
</evidence>
<dbReference type="InterPro" id="IPR001296">
    <property type="entry name" value="Glyco_trans_1"/>
</dbReference>
<dbReference type="PANTHER" id="PTHR12526">
    <property type="entry name" value="GLYCOSYLTRANSFERASE"/>
    <property type="match status" value="1"/>
</dbReference>
<evidence type="ECO:0000313" key="3">
    <source>
        <dbReference type="EMBL" id="PIP21817.1"/>
    </source>
</evidence>
<dbReference type="SUPFAM" id="SSF53756">
    <property type="entry name" value="UDP-Glycosyltransferase/glycogen phosphorylase"/>
    <property type="match status" value="1"/>
</dbReference>
<feature type="domain" description="Glycosyl transferase family 1" evidence="1">
    <location>
        <begin position="203"/>
        <end position="361"/>
    </location>
</feature>
<evidence type="ECO:0000259" key="2">
    <source>
        <dbReference type="Pfam" id="PF13439"/>
    </source>
</evidence>
<dbReference type="Pfam" id="PF13439">
    <property type="entry name" value="Glyco_transf_4"/>
    <property type="match status" value="1"/>
</dbReference>
<dbReference type="Proteomes" id="UP000231567">
    <property type="component" value="Unassembled WGS sequence"/>
</dbReference>
<sequence>MKMKVFQIIADSSLSGGPLHVFDLAKNLNKKKFAIAVICPSGPIVAKFQSLAGVKVYPVELPSAFDKKAILKIKEIISSAKNSLRAGGPLSEPELRSSGASAPEEAKIILHAHGTRAGILALKLTDLGVKLIYTEHLWTKDYHLKNMLREKLQLWLLKKVAQKAVKIVAVSKAVRDFLFLTNIAQLPKLQVIYNGVETPIAPTGRTKGKIIIGSVGSLNEHKGYEYLIAAVSQVRKDLPTLEVHIIGSGPLEKKLKSLNNKLKADVKFIGHVDDLAGQLSQFALYIQPSLSESFGRTVVQAMALGLPVITTRVGGLGEIVRDKVEGLLVPPKNPQQLSWAILILAKNKKMRQNMGKAAKKRAEFFSLAKMVNQTEQLYEKMV</sequence>
<evidence type="ECO:0000259" key="1">
    <source>
        <dbReference type="Pfam" id="PF00534"/>
    </source>
</evidence>
<comment type="caution">
    <text evidence="3">The sequence shown here is derived from an EMBL/GenBank/DDBJ whole genome shotgun (WGS) entry which is preliminary data.</text>
</comment>
<accession>A0A2G9YRE7</accession>
<reference evidence="3 4" key="1">
    <citation type="submission" date="2017-09" db="EMBL/GenBank/DDBJ databases">
        <title>Depth-based differentiation of microbial function through sediment-hosted aquifers and enrichment of novel symbionts in the deep terrestrial subsurface.</title>
        <authorList>
            <person name="Probst A.J."/>
            <person name="Ladd B."/>
            <person name="Jarett J.K."/>
            <person name="Geller-Mcgrath D.E."/>
            <person name="Sieber C.M."/>
            <person name="Emerson J.B."/>
            <person name="Anantharaman K."/>
            <person name="Thomas B.C."/>
            <person name="Malmstrom R."/>
            <person name="Stieglmeier M."/>
            <person name="Klingl A."/>
            <person name="Woyke T."/>
            <person name="Ryan C.M."/>
            <person name="Banfield J.F."/>
        </authorList>
    </citation>
    <scope>NUCLEOTIDE SEQUENCE [LARGE SCALE GENOMIC DNA]</scope>
    <source>
        <strain evidence="3">CG23_combo_of_CG06-09_8_20_14_all_40_13</strain>
    </source>
</reference>
<dbReference type="AlphaFoldDB" id="A0A2G9YRE7"/>
<dbReference type="Pfam" id="PF00534">
    <property type="entry name" value="Glycos_transf_1"/>
    <property type="match status" value="1"/>
</dbReference>
<feature type="domain" description="Glycosyltransferase subfamily 4-like N-terminal" evidence="2">
    <location>
        <begin position="16"/>
        <end position="198"/>
    </location>
</feature>